<dbReference type="InterPro" id="IPR017937">
    <property type="entry name" value="Thioredoxin_CS"/>
</dbReference>
<dbReference type="InterPro" id="IPR013766">
    <property type="entry name" value="Thioredoxin_domain"/>
</dbReference>
<dbReference type="PANTHER" id="PTHR12378:SF7">
    <property type="entry name" value="DESUMOYLATING ISOPEPTIDASE 1"/>
    <property type="match status" value="1"/>
</dbReference>
<dbReference type="CDD" id="cd02947">
    <property type="entry name" value="TRX_family"/>
    <property type="match status" value="1"/>
</dbReference>
<dbReference type="Gene3D" id="3.90.1720.30">
    <property type="entry name" value="PPPDE domains"/>
    <property type="match status" value="1"/>
</dbReference>
<name>A0A0C3AZK7_SERVB</name>
<dbReference type="InterPro" id="IPR008580">
    <property type="entry name" value="PPPDE_dom"/>
</dbReference>
<dbReference type="GO" id="GO:0006508">
    <property type="term" value="P:proteolysis"/>
    <property type="evidence" value="ECO:0007669"/>
    <property type="project" value="UniProtKB-KW"/>
</dbReference>
<sequence>MPPVQLYVYDLSNGMAAQLSQQLTGRYIEGIWHTSIVFHGKEFWYGSGINYSAPGQSHLGRPLRVVELGESGIDEETFIEYINEMRTVYTADKYHLLEFNCNSFTNDCAGFLTGGSIPSYIKDLPTDFLNTPFGASLRPTIDNMYRRPATAQRAPAPATPDALASSILQGIAANAAATGTPTQTNGYTPATQTLTAPIQMCTNPSSFETLKQRHKAVVAFFTSQTCPPCKIVEPVFEELARAKASPSVAFVKIDMSVGMGHQVGQNNGVRATPTFQFYLDGKRVHELKGANAPELRSQTNLLIYDAFPPHPHAKLTLPELRGVSLNPILFSQVPKLDALSTKFLSTVDGVASLSADQKAAIKTVISKQMIPALQSGLSKDAKAPSITSLPSWIATTAQVSQAVSPALLFPLVDLWRLAVLIPDVANHLSTSATSPLPNLLNIAADAASSADTKNLTLTALRLACNMFSNAALTRRMLSQLAYSDGTVPRDILTRLLVPALLSDAPNVRVAAASLAFNVSSFLQKPLMASFQNGMTGQMVPDAVDEVDWVVEVLSAVVEAVRREDTEDSLHRLVTCLGLLVHLSPHLEEMRSLLDVLQTREMLQSKLADKTLVQKVPVRKLIKEIADELCQ</sequence>
<evidence type="ECO:0000313" key="8">
    <source>
        <dbReference type="Proteomes" id="UP000054097"/>
    </source>
</evidence>
<dbReference type="PROSITE" id="PS51396">
    <property type="entry name" value="PUL"/>
    <property type="match status" value="1"/>
</dbReference>
<dbReference type="Gene3D" id="1.25.10.10">
    <property type="entry name" value="Leucine-rich Repeat Variant"/>
    <property type="match status" value="1"/>
</dbReference>
<dbReference type="OrthoDB" id="21221at2759"/>
<dbReference type="SMART" id="SM01179">
    <property type="entry name" value="DUF862"/>
    <property type="match status" value="1"/>
</dbReference>
<evidence type="ECO:0008006" key="9">
    <source>
        <dbReference type="Google" id="ProtNLM"/>
    </source>
</evidence>
<dbReference type="InterPro" id="IPR036249">
    <property type="entry name" value="Thioredoxin-like_sf"/>
</dbReference>
<dbReference type="HOGENOM" id="CLU_033441_0_0_1"/>
<dbReference type="InterPro" id="IPR042266">
    <property type="entry name" value="PPPDE_sf"/>
</dbReference>
<protein>
    <recommendedName>
        <fullName evidence="9">PPPDE domain-containing protein</fullName>
    </recommendedName>
</protein>
<feature type="domain" description="Thioredoxin" evidence="4">
    <location>
        <begin position="167"/>
        <end position="304"/>
    </location>
</feature>
<keyword evidence="8" id="KW-1185">Reference proteome</keyword>
<gene>
    <name evidence="7" type="ORF">M408DRAFT_17525</name>
</gene>
<dbReference type="AlphaFoldDB" id="A0A0C3AZK7"/>
<reference evidence="8" key="2">
    <citation type="submission" date="2015-01" db="EMBL/GenBank/DDBJ databases">
        <title>Evolutionary Origins and Diversification of the Mycorrhizal Mutualists.</title>
        <authorList>
            <consortium name="DOE Joint Genome Institute"/>
            <consortium name="Mycorrhizal Genomics Consortium"/>
            <person name="Kohler A."/>
            <person name="Kuo A."/>
            <person name="Nagy L.G."/>
            <person name="Floudas D."/>
            <person name="Copeland A."/>
            <person name="Barry K.W."/>
            <person name="Cichocki N."/>
            <person name="Veneault-Fourrey C."/>
            <person name="LaButti K."/>
            <person name="Lindquist E.A."/>
            <person name="Lipzen A."/>
            <person name="Lundell T."/>
            <person name="Morin E."/>
            <person name="Murat C."/>
            <person name="Riley R."/>
            <person name="Ohm R."/>
            <person name="Sun H."/>
            <person name="Tunlid A."/>
            <person name="Henrissat B."/>
            <person name="Grigoriev I.V."/>
            <person name="Hibbett D.S."/>
            <person name="Martin F."/>
        </authorList>
    </citation>
    <scope>NUCLEOTIDE SEQUENCE [LARGE SCALE GENOMIC DNA]</scope>
    <source>
        <strain evidence="8">MAFF 305830</strain>
    </source>
</reference>
<feature type="domain" description="PPPDE" evidence="6">
    <location>
        <begin position="2"/>
        <end position="142"/>
    </location>
</feature>
<accession>A0A0C3AZK7</accession>
<evidence type="ECO:0000256" key="2">
    <source>
        <dbReference type="ARBA" id="ARBA00022670"/>
    </source>
</evidence>
<dbReference type="InterPro" id="IPR011989">
    <property type="entry name" value="ARM-like"/>
</dbReference>
<dbReference type="PROSITE" id="PS00194">
    <property type="entry name" value="THIOREDOXIN_1"/>
    <property type="match status" value="1"/>
</dbReference>
<dbReference type="Pfam" id="PF08324">
    <property type="entry name" value="PUL"/>
    <property type="match status" value="1"/>
</dbReference>
<dbReference type="InterPro" id="IPR013535">
    <property type="entry name" value="PUL_dom"/>
</dbReference>
<dbReference type="Gene3D" id="3.40.30.10">
    <property type="entry name" value="Glutaredoxin"/>
    <property type="match status" value="1"/>
</dbReference>
<evidence type="ECO:0000313" key="7">
    <source>
        <dbReference type="EMBL" id="KIM24661.1"/>
    </source>
</evidence>
<evidence type="ECO:0000259" key="6">
    <source>
        <dbReference type="PROSITE" id="PS51858"/>
    </source>
</evidence>
<organism evidence="7 8">
    <name type="scientific">Serendipita vermifera MAFF 305830</name>
    <dbReference type="NCBI Taxonomy" id="933852"/>
    <lineage>
        <taxon>Eukaryota</taxon>
        <taxon>Fungi</taxon>
        <taxon>Dikarya</taxon>
        <taxon>Basidiomycota</taxon>
        <taxon>Agaricomycotina</taxon>
        <taxon>Agaricomycetes</taxon>
        <taxon>Sebacinales</taxon>
        <taxon>Serendipitaceae</taxon>
        <taxon>Serendipita</taxon>
    </lineage>
</organism>
<dbReference type="GO" id="GO:0008233">
    <property type="term" value="F:peptidase activity"/>
    <property type="evidence" value="ECO:0007669"/>
    <property type="project" value="UniProtKB-KW"/>
</dbReference>
<dbReference type="PROSITE" id="PS51858">
    <property type="entry name" value="PPPDE"/>
    <property type="match status" value="1"/>
</dbReference>
<proteinExistence type="inferred from homology"/>
<keyword evidence="3" id="KW-0378">Hydrolase</keyword>
<evidence type="ECO:0000259" key="5">
    <source>
        <dbReference type="PROSITE" id="PS51396"/>
    </source>
</evidence>
<evidence type="ECO:0000259" key="4">
    <source>
        <dbReference type="PROSITE" id="PS51352"/>
    </source>
</evidence>
<feature type="domain" description="PUL" evidence="5">
    <location>
        <begin position="328"/>
        <end position="627"/>
    </location>
</feature>
<reference evidence="7 8" key="1">
    <citation type="submission" date="2014-04" db="EMBL/GenBank/DDBJ databases">
        <authorList>
            <consortium name="DOE Joint Genome Institute"/>
            <person name="Kuo A."/>
            <person name="Zuccaro A."/>
            <person name="Kohler A."/>
            <person name="Nagy L.G."/>
            <person name="Floudas D."/>
            <person name="Copeland A."/>
            <person name="Barry K.W."/>
            <person name="Cichocki N."/>
            <person name="Veneault-Fourrey C."/>
            <person name="LaButti K."/>
            <person name="Lindquist E.A."/>
            <person name="Lipzen A."/>
            <person name="Lundell T."/>
            <person name="Morin E."/>
            <person name="Murat C."/>
            <person name="Sun H."/>
            <person name="Tunlid A."/>
            <person name="Henrissat B."/>
            <person name="Grigoriev I.V."/>
            <person name="Hibbett D.S."/>
            <person name="Martin F."/>
            <person name="Nordberg H.P."/>
            <person name="Cantor M.N."/>
            <person name="Hua S.X."/>
        </authorList>
    </citation>
    <scope>NUCLEOTIDE SEQUENCE [LARGE SCALE GENOMIC DNA]</scope>
    <source>
        <strain evidence="7 8">MAFF 305830</strain>
    </source>
</reference>
<dbReference type="SUPFAM" id="SSF52833">
    <property type="entry name" value="Thioredoxin-like"/>
    <property type="match status" value="1"/>
</dbReference>
<keyword evidence="2" id="KW-0645">Protease</keyword>
<dbReference type="PANTHER" id="PTHR12378">
    <property type="entry name" value="DESUMOYLATING ISOPEPTIDASE"/>
    <property type="match status" value="1"/>
</dbReference>
<evidence type="ECO:0000256" key="3">
    <source>
        <dbReference type="ARBA" id="ARBA00022801"/>
    </source>
</evidence>
<dbReference type="PROSITE" id="PS51352">
    <property type="entry name" value="THIOREDOXIN_2"/>
    <property type="match status" value="1"/>
</dbReference>
<dbReference type="GO" id="GO:0070646">
    <property type="term" value="P:protein modification by small protein removal"/>
    <property type="evidence" value="ECO:0007669"/>
    <property type="project" value="TreeGrafter"/>
</dbReference>
<comment type="similarity">
    <text evidence="1">Belongs to the DeSI family.</text>
</comment>
<dbReference type="Pfam" id="PF05903">
    <property type="entry name" value="Peptidase_C97"/>
    <property type="match status" value="1"/>
</dbReference>
<dbReference type="EMBL" id="KN824321">
    <property type="protein sequence ID" value="KIM24661.1"/>
    <property type="molecule type" value="Genomic_DNA"/>
</dbReference>
<dbReference type="Pfam" id="PF00085">
    <property type="entry name" value="Thioredoxin"/>
    <property type="match status" value="1"/>
</dbReference>
<dbReference type="Proteomes" id="UP000054097">
    <property type="component" value="Unassembled WGS sequence"/>
</dbReference>
<dbReference type="STRING" id="933852.A0A0C3AZK7"/>
<evidence type="ECO:0000256" key="1">
    <source>
        <dbReference type="ARBA" id="ARBA00008140"/>
    </source>
</evidence>